<reference evidence="4" key="1">
    <citation type="journal article" date="2019" name="Gigascience">
        <title>De novo genome assembly of the endangered Acer yangbiense, a plant species with extremely small populations endemic to Yunnan Province, China.</title>
        <authorList>
            <person name="Yang J."/>
            <person name="Wariss H.M."/>
            <person name="Tao L."/>
            <person name="Zhang R."/>
            <person name="Yun Q."/>
            <person name="Hollingsworth P."/>
            <person name="Dao Z."/>
            <person name="Luo G."/>
            <person name="Guo H."/>
            <person name="Ma Y."/>
            <person name="Sun W."/>
        </authorList>
    </citation>
    <scope>NUCLEOTIDE SEQUENCE [LARGE SCALE GENOMIC DNA]</scope>
    <source>
        <strain evidence="4">cv. br00</strain>
    </source>
</reference>
<evidence type="ECO:0000256" key="2">
    <source>
        <dbReference type="SAM" id="Phobius"/>
    </source>
</evidence>
<feature type="region of interest" description="Disordered" evidence="1">
    <location>
        <begin position="62"/>
        <end position="118"/>
    </location>
</feature>
<dbReference type="PANTHER" id="PTHR34379">
    <property type="entry name" value="OS07G0553800 PROTEIN"/>
    <property type="match status" value="1"/>
</dbReference>
<keyword evidence="2" id="KW-1133">Transmembrane helix</keyword>
<accession>A0A5N5LYN2</accession>
<evidence type="ECO:0000313" key="4">
    <source>
        <dbReference type="Proteomes" id="UP000326939"/>
    </source>
</evidence>
<keyword evidence="2" id="KW-0472">Membrane</keyword>
<dbReference type="EMBL" id="VDCV01000007">
    <property type="protein sequence ID" value="KAB5548015.1"/>
    <property type="molecule type" value="Genomic_DNA"/>
</dbReference>
<protein>
    <submittedName>
        <fullName evidence="3">Uncharacterized protein</fullName>
    </submittedName>
</protein>
<organism evidence="3 4">
    <name type="scientific">Salix brachista</name>
    <dbReference type="NCBI Taxonomy" id="2182728"/>
    <lineage>
        <taxon>Eukaryota</taxon>
        <taxon>Viridiplantae</taxon>
        <taxon>Streptophyta</taxon>
        <taxon>Embryophyta</taxon>
        <taxon>Tracheophyta</taxon>
        <taxon>Spermatophyta</taxon>
        <taxon>Magnoliopsida</taxon>
        <taxon>eudicotyledons</taxon>
        <taxon>Gunneridae</taxon>
        <taxon>Pentapetalae</taxon>
        <taxon>rosids</taxon>
        <taxon>fabids</taxon>
        <taxon>Malpighiales</taxon>
        <taxon>Salicaceae</taxon>
        <taxon>Saliceae</taxon>
        <taxon>Salix</taxon>
    </lineage>
</organism>
<evidence type="ECO:0000313" key="3">
    <source>
        <dbReference type="EMBL" id="KAB5548015.1"/>
    </source>
</evidence>
<comment type="caution">
    <text evidence="3">The sequence shown here is derived from an EMBL/GenBank/DDBJ whole genome shotgun (WGS) entry which is preliminary data.</text>
</comment>
<feature type="transmembrane region" description="Helical" evidence="2">
    <location>
        <begin position="223"/>
        <end position="254"/>
    </location>
</feature>
<dbReference type="PANTHER" id="PTHR34379:SF3">
    <property type="entry name" value="PROTEIN, PUTATIVE-RELATED"/>
    <property type="match status" value="1"/>
</dbReference>
<sequence>MEHAPCQPKPQKTRTVSTGFLGRLGFSRKPIPFPEKKPTKKKRTGLFSWSWVCIKNSGAKTVPLDSTVPGSNPASNASKSKRQKPSTNHETPRQTPARDSPGRAPREKMPGETWYRSSEQEIILENGKLLDHVETTEDATCKKRLSFCRKIDAIITGTNQPGSPEVKEKPIRTVSITLSKSSPSQPDERSAAAQNTAARSRVTIKKPQKENDHQNKKKSDHPLIGMSVIIMTLVIMVVWGKLCAILCTSAWLYFVPRLRSEDTVSNGLISTESFYDSEEYKKRVVLDGFLERSHRSVS</sequence>
<dbReference type="AlphaFoldDB" id="A0A5N5LYN2"/>
<feature type="compositionally biased region" description="Basic and acidic residues" evidence="1">
    <location>
        <begin position="100"/>
        <end position="110"/>
    </location>
</feature>
<feature type="region of interest" description="Disordered" evidence="1">
    <location>
        <begin position="178"/>
        <end position="219"/>
    </location>
</feature>
<keyword evidence="4" id="KW-1185">Reference proteome</keyword>
<dbReference type="Proteomes" id="UP000326939">
    <property type="component" value="Chromosome 7"/>
</dbReference>
<dbReference type="InterPro" id="IPR040411">
    <property type="entry name" value="At5g23160-like"/>
</dbReference>
<proteinExistence type="predicted"/>
<feature type="region of interest" description="Disordered" evidence="1">
    <location>
        <begin position="1"/>
        <end position="40"/>
    </location>
</feature>
<gene>
    <name evidence="3" type="ORF">DKX38_011421</name>
</gene>
<feature type="compositionally biased region" description="Polar residues" evidence="1">
    <location>
        <begin position="68"/>
        <end position="78"/>
    </location>
</feature>
<name>A0A5N5LYN2_9ROSI</name>
<keyword evidence="2" id="KW-0812">Transmembrane</keyword>
<evidence type="ECO:0000256" key="1">
    <source>
        <dbReference type="SAM" id="MobiDB-lite"/>
    </source>
</evidence>